<evidence type="ECO:0000256" key="7">
    <source>
        <dbReference type="PROSITE-ProRule" id="PRU00267"/>
    </source>
</evidence>
<dbReference type="SMART" id="SM00398">
    <property type="entry name" value="HMG"/>
    <property type="match status" value="1"/>
</dbReference>
<dbReference type="PROSITE" id="PS50118">
    <property type="entry name" value="HMG_BOX_2"/>
    <property type="match status" value="1"/>
</dbReference>
<evidence type="ECO:0000313" key="12">
    <source>
        <dbReference type="Proteomes" id="UP000596902"/>
    </source>
</evidence>
<dbReference type="InterPro" id="IPR056783">
    <property type="entry name" value="PSF1_C"/>
</dbReference>
<feature type="region of interest" description="Disordered" evidence="9">
    <location>
        <begin position="1"/>
        <end position="22"/>
    </location>
</feature>
<reference evidence="11" key="1">
    <citation type="submission" date="2020-01" db="EMBL/GenBank/DDBJ databases">
        <authorList>
            <person name="Feng Z.H.Z."/>
        </authorList>
    </citation>
    <scope>NUCLEOTIDE SEQUENCE</scope>
    <source>
        <strain evidence="11">CBS107.38</strain>
    </source>
</reference>
<evidence type="ECO:0000256" key="1">
    <source>
        <dbReference type="ARBA" id="ARBA00002340"/>
    </source>
</evidence>
<dbReference type="InterPro" id="IPR036910">
    <property type="entry name" value="HMG_box_dom_sf"/>
</dbReference>
<feature type="compositionally biased region" description="Basic residues" evidence="9">
    <location>
        <begin position="142"/>
        <end position="160"/>
    </location>
</feature>
<protein>
    <recommendedName>
        <fullName evidence="4 8">DNA replication complex GINS protein PSF1</fullName>
    </recommendedName>
</protein>
<dbReference type="SUPFAM" id="SSF158573">
    <property type="entry name" value="GINS helical bundle-like"/>
    <property type="match status" value="1"/>
</dbReference>
<dbReference type="CDD" id="cd21696">
    <property type="entry name" value="GINS_B_Psf1"/>
    <property type="match status" value="1"/>
</dbReference>
<organism evidence="11 12">
    <name type="scientific">Alternaria burnsii</name>
    <dbReference type="NCBI Taxonomy" id="1187904"/>
    <lineage>
        <taxon>Eukaryota</taxon>
        <taxon>Fungi</taxon>
        <taxon>Dikarya</taxon>
        <taxon>Ascomycota</taxon>
        <taxon>Pezizomycotina</taxon>
        <taxon>Dothideomycetes</taxon>
        <taxon>Pleosporomycetidae</taxon>
        <taxon>Pleosporales</taxon>
        <taxon>Pleosporineae</taxon>
        <taxon>Pleosporaceae</taxon>
        <taxon>Alternaria</taxon>
        <taxon>Alternaria sect. Alternaria</taxon>
    </lineage>
</organism>
<dbReference type="GeneID" id="62203510"/>
<reference evidence="11" key="2">
    <citation type="submission" date="2020-08" db="EMBL/GenBank/DDBJ databases">
        <title>Draft Genome Sequence of Cumin Blight Pathogen Alternaria burnsii.</title>
        <authorList>
            <person name="Feng Z."/>
        </authorList>
    </citation>
    <scope>NUCLEOTIDE SEQUENCE</scope>
    <source>
        <strain evidence="11">CBS107.38</strain>
    </source>
</reference>
<comment type="caution">
    <text evidence="11">The sequence shown here is derived from an EMBL/GenBank/DDBJ whole genome shotgun (WGS) entry which is preliminary data.</text>
</comment>
<feature type="compositionally biased region" description="Gly residues" evidence="9">
    <location>
        <begin position="614"/>
        <end position="624"/>
    </location>
</feature>
<comment type="function">
    <text evidence="8">Required for correct functioning of the GINS complex, a complex that plays an essential role in the initiation of DNA replication, and progression of DNA replication forks. GINS complex seems to bind preferentially to single-stranded DNA.</text>
</comment>
<feature type="compositionally biased region" description="Acidic residues" evidence="9">
    <location>
        <begin position="289"/>
        <end position="301"/>
    </location>
</feature>
<dbReference type="GO" id="GO:0000811">
    <property type="term" value="C:GINS complex"/>
    <property type="evidence" value="ECO:0007669"/>
    <property type="project" value="UniProtKB-UniRule"/>
</dbReference>
<keyword evidence="5 8" id="KW-0235">DNA replication</keyword>
<dbReference type="PANTHER" id="PTHR12914">
    <property type="entry name" value="PARTNER OF SLD5"/>
    <property type="match status" value="1"/>
</dbReference>
<dbReference type="Gene3D" id="1.20.58.1030">
    <property type="match status" value="1"/>
</dbReference>
<dbReference type="AlphaFoldDB" id="A0A8H7B8F6"/>
<dbReference type="Pfam" id="PF00505">
    <property type="entry name" value="HMG_box"/>
    <property type="match status" value="1"/>
</dbReference>
<dbReference type="Proteomes" id="UP000596902">
    <property type="component" value="Unassembled WGS sequence"/>
</dbReference>
<comment type="subcellular location">
    <subcellularLocation>
        <location evidence="2 8">Nucleus</location>
    </subcellularLocation>
</comment>
<dbReference type="InterPro" id="IPR021151">
    <property type="entry name" value="GINS_A"/>
</dbReference>
<sequence>MMRGDTLIQQHPPTPPNAGSEYQTSLHQVAQYNVDRGYPFGEAGYGSPSSVAHEGIPSHVSHADNHSRGLGLSIQHDGYGPPAEYYHNGSYNGMPNDQALFSPPTPRSSNGDDSGRRMTRSGRATTLSSSPRRNESSPRPKATSRAKKAKAPKNEKHKTPKLTAPLSILTKELHHIPVKNMEEWVNRPADVRRREVEKRNGYITRPMNSFMLYRSAFAERAKSWCLQNNHQVVSSVAGESWPLEPPEIRELYNEYAKIERINHQNAHPTYKFSPSKTAAPARKRRSEWSDEEEPSDLDDAEWAPGSGRSRSRQARRVDRSFSYPSSGVAAEYFDHSFGPNGNGINRSSWEVTNEGRPMPMPISHNELYNQYYQTTAYPNMHMSPNYVDEMHMRMVESPPSSMQFHSNPSMLGLPGGNTNDLLLQSDLGTPFDEGQLDPMLLAYDGGNHSDIDPAALQNNLYQNVHPAMQGDRLEQHNLGGLLDLSPNEYQSWQSDPNMIMYGEAANKLVQNAKRTLALPHLPPYASELTRSIVREVRDLDKDVSSILAPYSGSFNPSASPETACALLVNHLCMRRNKRCLLAYHRVRSDKLEEYCWEGIDVLEQQGSKDHSGEGGRGNGMGAGGGKEESSLSPEEEEYVRQYSDLLAAYKGQWTDIDLTGSLEPPRDLFIDVRVLKDAGEIQTEYGSITLTKNSQFYVRHGDVERLITQGYLQRLS</sequence>
<dbReference type="Pfam" id="PF24997">
    <property type="entry name" value="PSF1_C"/>
    <property type="match status" value="1"/>
</dbReference>
<dbReference type="EMBL" id="JAAABM010000006">
    <property type="protein sequence ID" value="KAF7677073.1"/>
    <property type="molecule type" value="Genomic_DNA"/>
</dbReference>
<dbReference type="Pfam" id="PF05916">
    <property type="entry name" value="Sld5"/>
    <property type="match status" value="1"/>
</dbReference>
<comment type="similarity">
    <text evidence="3 8">Belongs to the GINS1/PSF1 family.</text>
</comment>
<evidence type="ECO:0000256" key="2">
    <source>
        <dbReference type="ARBA" id="ARBA00004123"/>
    </source>
</evidence>
<accession>A0A8H7B8F6</accession>
<keyword evidence="12" id="KW-1185">Reference proteome</keyword>
<dbReference type="SUPFAM" id="SSF47095">
    <property type="entry name" value="HMG-box"/>
    <property type="match status" value="1"/>
</dbReference>
<keyword evidence="6 7" id="KW-0539">Nucleus</keyword>
<gene>
    <name evidence="11" type="ORF">GT037_005285</name>
</gene>
<dbReference type="CDD" id="cd11710">
    <property type="entry name" value="GINS_A_psf1"/>
    <property type="match status" value="1"/>
</dbReference>
<feature type="domain" description="HMG box" evidence="10">
    <location>
        <begin position="203"/>
        <end position="271"/>
    </location>
</feature>
<evidence type="ECO:0000256" key="6">
    <source>
        <dbReference type="ARBA" id="ARBA00023242"/>
    </source>
</evidence>
<evidence type="ECO:0000313" key="11">
    <source>
        <dbReference type="EMBL" id="KAF7677073.1"/>
    </source>
</evidence>
<dbReference type="FunFam" id="1.20.58.1030:FF:000003">
    <property type="entry name" value="DNA replication complex GINS protein PSF1"/>
    <property type="match status" value="1"/>
</dbReference>
<evidence type="ECO:0000256" key="9">
    <source>
        <dbReference type="SAM" id="MobiDB-lite"/>
    </source>
</evidence>
<feature type="region of interest" description="Disordered" evidence="9">
    <location>
        <begin position="45"/>
        <end position="165"/>
    </location>
</feature>
<evidence type="ECO:0000256" key="8">
    <source>
        <dbReference type="RuleBase" id="RU368085"/>
    </source>
</evidence>
<comment type="function">
    <text evidence="1">The GINS complex plays an essential role in the initiation of DNA replication.</text>
</comment>
<dbReference type="InterPro" id="IPR005339">
    <property type="entry name" value="GINS_Psf1"/>
</dbReference>
<dbReference type="CDD" id="cd01389">
    <property type="entry name" value="HMG-box_ROX1-like"/>
    <property type="match status" value="1"/>
</dbReference>
<evidence type="ECO:0000256" key="5">
    <source>
        <dbReference type="ARBA" id="ARBA00022705"/>
    </source>
</evidence>
<dbReference type="GO" id="GO:1902983">
    <property type="term" value="P:DNA strand elongation involved in mitotic DNA replication"/>
    <property type="evidence" value="ECO:0007669"/>
    <property type="project" value="TreeGrafter"/>
</dbReference>
<feature type="region of interest" description="Disordered" evidence="9">
    <location>
        <begin position="606"/>
        <end position="634"/>
    </location>
</feature>
<dbReference type="GO" id="GO:0003677">
    <property type="term" value="F:DNA binding"/>
    <property type="evidence" value="ECO:0007669"/>
    <property type="project" value="UniProtKB-UniRule"/>
</dbReference>
<dbReference type="RefSeq" id="XP_038787282.1">
    <property type="nucleotide sequence ID" value="XM_038930332.1"/>
</dbReference>
<dbReference type="PANTHER" id="PTHR12914:SF2">
    <property type="entry name" value="DNA REPLICATION COMPLEX GINS PROTEIN PSF1"/>
    <property type="match status" value="1"/>
</dbReference>
<name>A0A8H7B8F6_9PLEO</name>
<keyword evidence="7" id="KW-0238">DNA-binding</keyword>
<dbReference type="Gene3D" id="1.10.30.10">
    <property type="entry name" value="High mobility group box domain"/>
    <property type="match status" value="1"/>
</dbReference>
<feature type="compositionally biased region" description="Polar residues" evidence="9">
    <location>
        <begin position="266"/>
        <end position="276"/>
    </location>
</feature>
<comment type="subunit">
    <text evidence="8">Component of the GINS complex.</text>
</comment>
<dbReference type="InterPro" id="IPR036224">
    <property type="entry name" value="GINS_bundle-like_dom_sf"/>
</dbReference>
<evidence type="ECO:0000259" key="10">
    <source>
        <dbReference type="PROSITE" id="PS50118"/>
    </source>
</evidence>
<proteinExistence type="inferred from homology"/>
<evidence type="ECO:0000256" key="3">
    <source>
        <dbReference type="ARBA" id="ARBA00006677"/>
    </source>
</evidence>
<evidence type="ECO:0000256" key="4">
    <source>
        <dbReference type="ARBA" id="ARBA00015143"/>
    </source>
</evidence>
<feature type="DNA-binding region" description="HMG box" evidence="7">
    <location>
        <begin position="203"/>
        <end position="271"/>
    </location>
</feature>
<dbReference type="InterPro" id="IPR009071">
    <property type="entry name" value="HMG_box_dom"/>
</dbReference>
<feature type="region of interest" description="Disordered" evidence="9">
    <location>
        <begin position="266"/>
        <end position="319"/>
    </location>
</feature>